<keyword evidence="5 16" id="KW-0227">DNA damage</keyword>
<dbReference type="Pfam" id="PF06831">
    <property type="entry name" value="H2TH"/>
    <property type="match status" value="1"/>
</dbReference>
<keyword evidence="11 16" id="KW-0456">Lyase</keyword>
<reference evidence="19 20" key="1">
    <citation type="submission" date="2018-10" db="EMBL/GenBank/DDBJ databases">
        <authorList>
            <consortium name="Molecular Microbiology and Infection Unit (UMMI)"/>
            <person name="Machado M."/>
        </authorList>
    </citation>
    <scope>NUCLEOTIDE SEQUENCE [LARGE SCALE GENOMIC DNA]</scope>
    <source>
        <strain evidence="19">FMV2238.02</strain>
    </source>
</reference>
<accession>A0A3P5Y1M3</accession>
<dbReference type="InterPro" id="IPR020629">
    <property type="entry name" value="FPG_Glyclase"/>
</dbReference>
<dbReference type="SUPFAM" id="SSF81624">
    <property type="entry name" value="N-terminal domain of MutM-like DNA repair proteins"/>
    <property type="match status" value="1"/>
</dbReference>
<dbReference type="CDD" id="cd08966">
    <property type="entry name" value="EcFpg-like_N"/>
    <property type="match status" value="1"/>
</dbReference>
<comment type="function">
    <text evidence="15">Involved in base excision repair of DNA damaged by oxidation or by mutagenic agents. Acts as a DNA glycosylase that recognizes and removes damaged bases. Has a preference for oxidized purines, such as 7,8-dihydro-8-oxoguanine (8-oxoG). Has AP (apurinic/apyrimidinic) lyase activity and introduces nicks in the DNA strand. Cleaves the DNA backbone by beta-delta elimination to generate a single-strand break at the site of the removed base with both 3'- and 5'-phosphates.</text>
</comment>
<dbReference type="Pfam" id="PF06827">
    <property type="entry name" value="zf-FPG_IleRS"/>
    <property type="match status" value="1"/>
</dbReference>
<dbReference type="GO" id="GO:0006284">
    <property type="term" value="P:base-excision repair"/>
    <property type="evidence" value="ECO:0007669"/>
    <property type="project" value="InterPro"/>
</dbReference>
<dbReference type="Gene3D" id="3.20.190.10">
    <property type="entry name" value="MutM-like, N-terminal"/>
    <property type="match status" value="1"/>
</dbReference>
<keyword evidence="4 16" id="KW-0479">Metal-binding</keyword>
<protein>
    <recommendedName>
        <fullName evidence="16">Formamidopyrimidine-DNA glycosylase</fullName>
        <shortName evidence="16">Fapy-DNA glycosylase</shortName>
        <ecNumber evidence="16">3.2.2.23</ecNumber>
    </recommendedName>
    <alternativeName>
        <fullName evidence="16">DNA-(apurinic or apyrimidinic site) lyase MutM</fullName>
        <shortName evidence="16">AP lyase MutM</shortName>
        <ecNumber evidence="16">4.2.99.18</ecNumber>
    </alternativeName>
</protein>
<feature type="active site" description="Proton donor; for delta-elimination activity" evidence="16">
    <location>
        <position position="269"/>
    </location>
</feature>
<dbReference type="InterPro" id="IPR015886">
    <property type="entry name" value="H2TH_FPG"/>
</dbReference>
<keyword evidence="8 16" id="KW-0862">Zinc</keyword>
<keyword evidence="6 16" id="KW-0863">Zinc-finger</keyword>
<dbReference type="GO" id="GO:0034039">
    <property type="term" value="F:8-oxo-7,8-dihydroguanine DNA N-glycosylase activity"/>
    <property type="evidence" value="ECO:0007669"/>
    <property type="project" value="TreeGrafter"/>
</dbReference>
<evidence type="ECO:0000259" key="18">
    <source>
        <dbReference type="PROSITE" id="PS51068"/>
    </source>
</evidence>
<feature type="active site" description="Proton donor" evidence="16">
    <location>
        <position position="10"/>
    </location>
</feature>
<keyword evidence="9 16" id="KW-0238">DNA-binding</keyword>
<dbReference type="PANTHER" id="PTHR22993">
    <property type="entry name" value="FORMAMIDOPYRIMIDINE-DNA GLYCOSYLASE"/>
    <property type="match status" value="1"/>
</dbReference>
<keyword evidence="10 16" id="KW-0234">DNA repair</keyword>
<proteinExistence type="inferred from homology"/>
<dbReference type="InterPro" id="IPR010979">
    <property type="entry name" value="Ribosomal_uS13-like_H2TH"/>
</dbReference>
<feature type="domain" description="FPG-type" evidence="17">
    <location>
        <begin position="245"/>
        <end position="279"/>
    </location>
</feature>
<keyword evidence="12 16" id="KW-0511">Multifunctional enzyme</keyword>
<feature type="active site" description="Schiff-base intermediate with DNA" evidence="16">
    <location>
        <position position="9"/>
    </location>
</feature>
<evidence type="ECO:0000256" key="4">
    <source>
        <dbReference type="ARBA" id="ARBA00022723"/>
    </source>
</evidence>
<dbReference type="NCBIfam" id="TIGR00577">
    <property type="entry name" value="fpg"/>
    <property type="match status" value="1"/>
</dbReference>
<evidence type="ECO:0000256" key="12">
    <source>
        <dbReference type="ARBA" id="ARBA00023268"/>
    </source>
</evidence>
<dbReference type="Proteomes" id="UP000280759">
    <property type="component" value="Unassembled WGS sequence"/>
</dbReference>
<dbReference type="GO" id="GO:0003684">
    <property type="term" value="F:damaged DNA binding"/>
    <property type="evidence" value="ECO:0007669"/>
    <property type="project" value="InterPro"/>
</dbReference>
<evidence type="ECO:0000256" key="1">
    <source>
        <dbReference type="ARBA" id="ARBA00001668"/>
    </source>
</evidence>
<evidence type="ECO:0000256" key="14">
    <source>
        <dbReference type="ARBA" id="ARBA00044632"/>
    </source>
</evidence>
<evidence type="ECO:0000256" key="16">
    <source>
        <dbReference type="HAMAP-Rule" id="MF_00103"/>
    </source>
</evidence>
<feature type="domain" description="Formamidopyrimidine-DNA glycosylase catalytic" evidence="18">
    <location>
        <begin position="9"/>
        <end position="120"/>
    </location>
</feature>
<evidence type="ECO:0000256" key="8">
    <source>
        <dbReference type="ARBA" id="ARBA00022833"/>
    </source>
</evidence>
<dbReference type="EMBL" id="UXEP01000009">
    <property type="protein sequence ID" value="VDC42341.1"/>
    <property type="molecule type" value="Genomic_DNA"/>
</dbReference>
<evidence type="ECO:0000256" key="9">
    <source>
        <dbReference type="ARBA" id="ARBA00023125"/>
    </source>
</evidence>
<comment type="catalytic activity">
    <reaction evidence="14 16">
        <text>2'-deoxyribonucleotide-(2'-deoxyribose 5'-phosphate)-2'-deoxyribonucleotide-DNA = a 3'-end 2'-deoxyribonucleotide-(2,3-dehydro-2,3-deoxyribose 5'-phosphate)-DNA + a 5'-end 5'-phospho-2'-deoxyribonucleoside-DNA + H(+)</text>
        <dbReference type="Rhea" id="RHEA:66592"/>
        <dbReference type="Rhea" id="RHEA-COMP:13180"/>
        <dbReference type="Rhea" id="RHEA-COMP:16897"/>
        <dbReference type="Rhea" id="RHEA-COMP:17067"/>
        <dbReference type="ChEBI" id="CHEBI:15378"/>
        <dbReference type="ChEBI" id="CHEBI:136412"/>
        <dbReference type="ChEBI" id="CHEBI:157695"/>
        <dbReference type="ChEBI" id="CHEBI:167181"/>
        <dbReference type="EC" id="4.2.99.18"/>
    </reaction>
</comment>
<evidence type="ECO:0000256" key="13">
    <source>
        <dbReference type="ARBA" id="ARBA00023295"/>
    </source>
</evidence>
<comment type="catalytic activity">
    <reaction evidence="1 16">
        <text>Hydrolysis of DNA containing ring-opened 7-methylguanine residues, releasing 2,6-diamino-4-hydroxy-5-(N-methyl)formamidopyrimidine.</text>
        <dbReference type="EC" id="3.2.2.23"/>
    </reaction>
</comment>
<comment type="subunit">
    <text evidence="3 16">Monomer.</text>
</comment>
<evidence type="ECO:0000256" key="10">
    <source>
        <dbReference type="ARBA" id="ARBA00023204"/>
    </source>
</evidence>
<dbReference type="InterPro" id="IPR015887">
    <property type="entry name" value="DNA_glyclase_Znf_dom_DNA_BS"/>
</dbReference>
<feature type="active site" description="Proton donor; for beta-elimination activity" evidence="16">
    <location>
        <position position="65"/>
    </location>
</feature>
<dbReference type="InterPro" id="IPR010663">
    <property type="entry name" value="Znf_FPG/IleRS"/>
</dbReference>
<evidence type="ECO:0000256" key="7">
    <source>
        <dbReference type="ARBA" id="ARBA00022801"/>
    </source>
</evidence>
<dbReference type="SMART" id="SM00898">
    <property type="entry name" value="Fapy_DNA_glyco"/>
    <property type="match status" value="1"/>
</dbReference>
<gene>
    <name evidence="16 19" type="primary">mutM</name>
    <name evidence="16" type="synonym">fpg</name>
    <name evidence="19" type="ORF">FMV2238Y02_07830</name>
</gene>
<keyword evidence="13 16" id="KW-0326">Glycosidase</keyword>
<dbReference type="EC" id="3.2.2.23" evidence="16"/>
<evidence type="ECO:0000256" key="6">
    <source>
        <dbReference type="ARBA" id="ARBA00022771"/>
    </source>
</evidence>
<dbReference type="GO" id="GO:0008270">
    <property type="term" value="F:zinc ion binding"/>
    <property type="evidence" value="ECO:0007669"/>
    <property type="project" value="UniProtKB-UniRule"/>
</dbReference>
<evidence type="ECO:0000259" key="17">
    <source>
        <dbReference type="PROSITE" id="PS51066"/>
    </source>
</evidence>
<dbReference type="FunFam" id="1.10.8.50:FF:000003">
    <property type="entry name" value="Formamidopyrimidine-DNA glycosylase"/>
    <property type="match status" value="1"/>
</dbReference>
<dbReference type="PANTHER" id="PTHR22993:SF9">
    <property type="entry name" value="FORMAMIDOPYRIMIDINE-DNA GLYCOSYLASE"/>
    <property type="match status" value="1"/>
</dbReference>
<dbReference type="NCBIfam" id="NF002211">
    <property type="entry name" value="PRK01103.1"/>
    <property type="match status" value="1"/>
</dbReference>
<dbReference type="PROSITE" id="PS51066">
    <property type="entry name" value="ZF_FPG_2"/>
    <property type="match status" value="1"/>
</dbReference>
<dbReference type="GO" id="GO:0003690">
    <property type="term" value="F:double-stranded DNA binding"/>
    <property type="evidence" value="ECO:0007669"/>
    <property type="project" value="UniProtKB-ARBA"/>
</dbReference>
<dbReference type="Gene3D" id="1.10.8.50">
    <property type="match status" value="1"/>
</dbReference>
<dbReference type="AlphaFoldDB" id="A0A3P5Y1M3"/>
<dbReference type="Pfam" id="PF01149">
    <property type="entry name" value="Fapy_DNA_glyco"/>
    <property type="match status" value="1"/>
</dbReference>
<dbReference type="EC" id="4.2.99.18" evidence="16"/>
<comment type="caution">
    <text evidence="16">Lacks conserved residue(s) required for the propagation of feature annotation.</text>
</comment>
<feature type="binding site" evidence="16">
    <location>
        <position position="98"/>
    </location>
    <ligand>
        <name>DNA</name>
        <dbReference type="ChEBI" id="CHEBI:16991"/>
    </ligand>
</feature>
<keyword evidence="20" id="KW-1185">Reference proteome</keyword>
<comment type="cofactor">
    <cofactor evidence="16">
        <name>Zn(2+)</name>
        <dbReference type="ChEBI" id="CHEBI:29105"/>
    </cofactor>
    <text evidence="16">Binds 1 zinc ion per subunit.</text>
</comment>
<comment type="similarity">
    <text evidence="2 16">Belongs to the FPG family.</text>
</comment>
<dbReference type="SUPFAM" id="SSF57716">
    <property type="entry name" value="Glucocorticoid receptor-like (DNA-binding domain)"/>
    <property type="match status" value="1"/>
</dbReference>
<dbReference type="InterPro" id="IPR012319">
    <property type="entry name" value="FPG_cat"/>
</dbReference>
<comment type="function">
    <text evidence="16">Involved in base excision repair of DNA damaged by oxidation or by mutagenic agents. Acts as DNA glycosylase that recognizes and removes damaged bases. Has a preference for oxidized purines, such as 7,8-dihydro-8-oxoguanine (8-oxoG). Has AP (apurinic/apyrimidinic) lyase activity and introduces nicks in the DNA strand. Cleaves the DNA backbone by beta-delta elimination to generate a single-strand break at the site of the removed base with both 3'- and 5'-phosphates.</text>
</comment>
<evidence type="ECO:0000256" key="3">
    <source>
        <dbReference type="ARBA" id="ARBA00011245"/>
    </source>
</evidence>
<evidence type="ECO:0000256" key="5">
    <source>
        <dbReference type="ARBA" id="ARBA00022763"/>
    </source>
</evidence>
<evidence type="ECO:0000256" key="15">
    <source>
        <dbReference type="ARBA" id="ARBA00060177"/>
    </source>
</evidence>
<keyword evidence="7 16" id="KW-0378">Hydrolase</keyword>
<sequence>MSFNELIMPELPEVETVRRGLESLVCGQEIVAVTLKVPKMVKTDLEMFALILPGQTIQAIGRRGKYLLIDLGQWVLVSHLRMEGKYLLFPDEVPDNKHFHVFFELKNGSTLVYQDVRKFGTFDLITKPQLPNFFLQRKLGPEPRKESFKLKTFEAALQFSKKPIKPHLLDQTLVAGLGNIYVDEVLWAAKVHPETTSSKLNKAEIKRLHDETIRILALGIEKGGSTVRTYRNALGADGTMQDYLQVYGQTGKPCPRCGQAIVKLKVGGRGTHICPKCQKKRP</sequence>
<dbReference type="GO" id="GO:0140078">
    <property type="term" value="F:class I DNA-(apurinic or apyrimidinic site) endonuclease activity"/>
    <property type="evidence" value="ECO:0007669"/>
    <property type="project" value="UniProtKB-EC"/>
</dbReference>
<dbReference type="PROSITE" id="PS01242">
    <property type="entry name" value="ZF_FPG_1"/>
    <property type="match status" value="1"/>
</dbReference>
<dbReference type="InterPro" id="IPR000214">
    <property type="entry name" value="Znf_DNA_glyclase/AP_lyase"/>
</dbReference>
<dbReference type="SUPFAM" id="SSF46946">
    <property type="entry name" value="S13-like H2TH domain"/>
    <property type="match status" value="1"/>
</dbReference>
<dbReference type="InterPro" id="IPR035937">
    <property type="entry name" value="FPG_N"/>
</dbReference>
<evidence type="ECO:0000256" key="11">
    <source>
        <dbReference type="ARBA" id="ARBA00023239"/>
    </source>
</evidence>
<dbReference type="PROSITE" id="PS51068">
    <property type="entry name" value="FPG_CAT"/>
    <property type="match status" value="1"/>
</dbReference>
<feature type="binding site" evidence="16">
    <location>
        <position position="117"/>
    </location>
    <ligand>
        <name>DNA</name>
        <dbReference type="ChEBI" id="CHEBI:16991"/>
    </ligand>
</feature>
<dbReference type="FunFam" id="3.20.190.10:FF:000001">
    <property type="entry name" value="Formamidopyrimidine-DNA glycosylase"/>
    <property type="match status" value="1"/>
</dbReference>
<organism evidence="19 20">
    <name type="scientific">Streptococcus canis</name>
    <dbReference type="NCBI Taxonomy" id="1329"/>
    <lineage>
        <taxon>Bacteria</taxon>
        <taxon>Bacillati</taxon>
        <taxon>Bacillota</taxon>
        <taxon>Bacilli</taxon>
        <taxon>Lactobacillales</taxon>
        <taxon>Streptococcaceae</taxon>
        <taxon>Streptococcus</taxon>
    </lineage>
</organism>
<name>A0A3P5Y1M3_STRCB</name>
<dbReference type="HAMAP" id="MF_00103">
    <property type="entry name" value="Fapy_DNA_glycosyl"/>
    <property type="match status" value="1"/>
</dbReference>
<dbReference type="SMART" id="SM01232">
    <property type="entry name" value="H2TH"/>
    <property type="match status" value="1"/>
</dbReference>
<evidence type="ECO:0000313" key="20">
    <source>
        <dbReference type="Proteomes" id="UP000280759"/>
    </source>
</evidence>
<evidence type="ECO:0000256" key="2">
    <source>
        <dbReference type="ARBA" id="ARBA00009409"/>
    </source>
</evidence>
<evidence type="ECO:0000313" key="19">
    <source>
        <dbReference type="EMBL" id="VDC42341.1"/>
    </source>
</evidence>